<dbReference type="EMBL" id="CALNXI010000808">
    <property type="protein sequence ID" value="CAH3140901.1"/>
    <property type="molecule type" value="Genomic_DNA"/>
</dbReference>
<feature type="domain" description="ZMYM2-like/QRICH1 C-terminal" evidence="5">
    <location>
        <begin position="137"/>
        <end position="288"/>
    </location>
</feature>
<evidence type="ECO:0000313" key="10">
    <source>
        <dbReference type="EMBL" id="CAH3186932.1"/>
    </source>
</evidence>
<dbReference type="EMBL" id="CALNXI010003278">
    <property type="protein sequence ID" value="CAH3192746.1"/>
    <property type="molecule type" value="Genomic_DNA"/>
</dbReference>
<dbReference type="InterPro" id="IPR042838">
    <property type="entry name" value="KIAA1958"/>
</dbReference>
<evidence type="ECO:0000313" key="13">
    <source>
        <dbReference type="Proteomes" id="UP001159427"/>
    </source>
</evidence>
<dbReference type="InterPro" id="IPR021893">
    <property type="entry name" value="ZMYM2-like_C"/>
</dbReference>
<gene>
    <name evidence="6" type="ORF">PEVE_00011519</name>
    <name evidence="10" type="ORF">PEVE_00017213</name>
    <name evidence="7" type="ORF">PEVE_00019066</name>
    <name evidence="8" type="ORF">PEVE_00019365</name>
    <name evidence="11" type="ORF">PEVE_00024467</name>
    <name evidence="12" type="ORF">PEVE_00035778</name>
    <name evidence="9" type="ORF">PEVE_00041925</name>
</gene>
<keyword evidence="1" id="KW-1017">Isopeptide bond</keyword>
<dbReference type="InterPro" id="IPR011010">
    <property type="entry name" value="DNA_brk_join_enz"/>
</dbReference>
<dbReference type="EMBL" id="CALNXI010002377">
    <property type="protein sequence ID" value="CAH3186932.1"/>
    <property type="molecule type" value="Genomic_DNA"/>
</dbReference>
<evidence type="ECO:0000256" key="2">
    <source>
        <dbReference type="ARBA" id="ARBA00022553"/>
    </source>
</evidence>
<dbReference type="EMBL" id="CALNXI010000183">
    <property type="protein sequence ID" value="CAH3021470.1"/>
    <property type="molecule type" value="Genomic_DNA"/>
</dbReference>
<evidence type="ECO:0000256" key="3">
    <source>
        <dbReference type="ARBA" id="ARBA00022843"/>
    </source>
</evidence>
<proteinExistence type="predicted"/>
<evidence type="ECO:0000313" key="6">
    <source>
        <dbReference type="EMBL" id="CAH3021470.1"/>
    </source>
</evidence>
<protein>
    <recommendedName>
        <fullName evidence="5">ZMYM2-like/QRICH1 C-terminal domain-containing protein</fullName>
    </recommendedName>
</protein>
<keyword evidence="13" id="KW-1185">Reference proteome</keyword>
<dbReference type="Gene3D" id="1.10.443.10">
    <property type="entry name" value="Intergrase catalytic core"/>
    <property type="match status" value="1"/>
</dbReference>
<sequence>MASRFKDLDVSVEDFISEQENESTKKKTLQNVAVLQQFLASKNEERKLEEIPPEELNEYLSEFIITVRTKDKQEEYEPSSLRGFIASFERYLKKKNYGHSIIKDLQFEKTRKALSSKQKDLKRKGKGNKPNASVAISEDDIQVLYEKKLLGTERPEALLNTLWLNNTTQFGLRGCKEHRDMCWGDVKLKKTSTGVEFLEYGERQTKTRLGDDTNDVRPIAPKMFSLPNSDRCPVLTYKVFAEKRPTQMNFDEAPFYLAVNNIKTDSLDKKPWFKQSPVGVNKLNSIMKVMSEKAELNKPRLKNHSGRKTMMQTLVNEEIPPTDIIQLSGHRNLQSVNNYATVSEKQQMKMSRTLSAFTTGIVSKKDAPREESSCGSSSENNKMLVSQQRTEHTVTSSTCGQQQALQIFAGATISGGNIHVSINTLNKSPILPTSPKPKYQRYKRLLSSDSESD</sequence>
<evidence type="ECO:0000259" key="5">
    <source>
        <dbReference type="Pfam" id="PF12012"/>
    </source>
</evidence>
<dbReference type="Pfam" id="PF12012">
    <property type="entry name" value="DUF3504"/>
    <property type="match status" value="1"/>
</dbReference>
<evidence type="ECO:0000256" key="1">
    <source>
        <dbReference type="ARBA" id="ARBA00022499"/>
    </source>
</evidence>
<dbReference type="PANTHER" id="PTHR46963">
    <property type="entry name" value="SIMILAR TO RIKEN CDNA E130308A19"/>
    <property type="match status" value="1"/>
</dbReference>
<comment type="caution">
    <text evidence="7">The sequence shown here is derived from an EMBL/GenBank/DDBJ whole genome shotgun (WGS) entry which is preliminary data.</text>
</comment>
<dbReference type="Proteomes" id="UP001159427">
    <property type="component" value="Unassembled WGS sequence"/>
</dbReference>
<accession>A0ABN8M1D9</accession>
<evidence type="ECO:0000313" key="8">
    <source>
        <dbReference type="EMBL" id="CAH3023451.1"/>
    </source>
</evidence>
<keyword evidence="3" id="KW-0832">Ubl conjugation</keyword>
<reference evidence="7 13" key="1">
    <citation type="submission" date="2022-05" db="EMBL/GenBank/DDBJ databases">
        <authorList>
            <consortium name="Genoscope - CEA"/>
            <person name="William W."/>
        </authorList>
    </citation>
    <scope>NUCLEOTIDE SEQUENCE [LARGE SCALE GENOMIC DNA]</scope>
</reference>
<name>A0ABN8M1D9_9CNID</name>
<dbReference type="SUPFAM" id="SSF56349">
    <property type="entry name" value="DNA breaking-rejoining enzymes"/>
    <property type="match status" value="1"/>
</dbReference>
<evidence type="ECO:0000313" key="12">
    <source>
        <dbReference type="EMBL" id="CAH3198113.1"/>
    </source>
</evidence>
<dbReference type="EMBL" id="CALNXI010000261">
    <property type="protein sequence ID" value="CAH3023451.1"/>
    <property type="molecule type" value="Genomic_DNA"/>
</dbReference>
<dbReference type="EMBL" id="CALNXI010005598">
    <property type="protein sequence ID" value="CAH3198113.1"/>
    <property type="molecule type" value="Genomic_DNA"/>
</dbReference>
<evidence type="ECO:0000313" key="7">
    <source>
        <dbReference type="EMBL" id="CAH3023379.1"/>
    </source>
</evidence>
<evidence type="ECO:0000313" key="9">
    <source>
        <dbReference type="EMBL" id="CAH3140901.1"/>
    </source>
</evidence>
<dbReference type="PANTHER" id="PTHR46963:SF2">
    <property type="match status" value="1"/>
</dbReference>
<evidence type="ECO:0000313" key="11">
    <source>
        <dbReference type="EMBL" id="CAH3192746.1"/>
    </source>
</evidence>
<keyword evidence="4" id="KW-0233">DNA recombination</keyword>
<dbReference type="EMBL" id="CALNXI010000258">
    <property type="protein sequence ID" value="CAH3023379.1"/>
    <property type="molecule type" value="Genomic_DNA"/>
</dbReference>
<organism evidence="7 13">
    <name type="scientific">Porites evermanni</name>
    <dbReference type="NCBI Taxonomy" id="104178"/>
    <lineage>
        <taxon>Eukaryota</taxon>
        <taxon>Metazoa</taxon>
        <taxon>Cnidaria</taxon>
        <taxon>Anthozoa</taxon>
        <taxon>Hexacorallia</taxon>
        <taxon>Scleractinia</taxon>
        <taxon>Fungiina</taxon>
        <taxon>Poritidae</taxon>
        <taxon>Porites</taxon>
    </lineage>
</organism>
<evidence type="ECO:0000256" key="4">
    <source>
        <dbReference type="ARBA" id="ARBA00023172"/>
    </source>
</evidence>
<dbReference type="InterPro" id="IPR013762">
    <property type="entry name" value="Integrase-like_cat_sf"/>
</dbReference>
<keyword evidence="2" id="KW-0597">Phosphoprotein</keyword>